<evidence type="ECO:0000313" key="4">
    <source>
        <dbReference type="Proteomes" id="UP000219494"/>
    </source>
</evidence>
<feature type="domain" description="GIY-YIG" evidence="2">
    <location>
        <begin position="226"/>
        <end position="315"/>
    </location>
</feature>
<dbReference type="PROSITE" id="PS50164">
    <property type="entry name" value="GIY_YIG"/>
    <property type="match status" value="1"/>
</dbReference>
<dbReference type="RefSeq" id="WP_245858398.1">
    <property type="nucleotide sequence ID" value="NZ_OBMI01000002.1"/>
</dbReference>
<accession>A0A285QZ35</accession>
<dbReference type="Proteomes" id="UP000219494">
    <property type="component" value="Unassembled WGS sequence"/>
</dbReference>
<dbReference type="InterPro" id="IPR000305">
    <property type="entry name" value="GIY-YIG_endonuc"/>
</dbReference>
<feature type="region of interest" description="Disordered" evidence="1">
    <location>
        <begin position="1"/>
        <end position="28"/>
    </location>
</feature>
<reference evidence="3 4" key="1">
    <citation type="submission" date="2017-07" db="EMBL/GenBank/DDBJ databases">
        <authorList>
            <person name="Sun Z.S."/>
            <person name="Albrecht U."/>
            <person name="Echele G."/>
            <person name="Lee C.C."/>
        </authorList>
    </citation>
    <scope>NUCLEOTIDE SEQUENCE [LARGE SCALE GENOMIC DNA]</scope>
    <source>
        <strain evidence="3 4">CGMCC 1.12672</strain>
    </source>
</reference>
<dbReference type="Gene3D" id="3.40.1440.10">
    <property type="entry name" value="GIY-YIG endonuclease"/>
    <property type="match status" value="1"/>
</dbReference>
<keyword evidence="4" id="KW-1185">Reference proteome</keyword>
<dbReference type="AlphaFoldDB" id="A0A285QZ35"/>
<dbReference type="SUPFAM" id="SSF82771">
    <property type="entry name" value="GIY-YIG endonuclease"/>
    <property type="match status" value="1"/>
</dbReference>
<gene>
    <name evidence="3" type="ORF">SAMN06297144_2222</name>
</gene>
<protein>
    <submittedName>
        <fullName evidence="3">GIY-YIG catalytic domain-containing protein</fullName>
    </submittedName>
</protein>
<dbReference type="Pfam" id="PF01541">
    <property type="entry name" value="GIY-YIG"/>
    <property type="match status" value="1"/>
</dbReference>
<dbReference type="InterPro" id="IPR035901">
    <property type="entry name" value="GIY-YIG_endonuc_sf"/>
</dbReference>
<evidence type="ECO:0000259" key="2">
    <source>
        <dbReference type="PROSITE" id="PS50164"/>
    </source>
</evidence>
<name>A0A285QZ35_9SPHN</name>
<evidence type="ECO:0000313" key="3">
    <source>
        <dbReference type="EMBL" id="SOB87101.1"/>
    </source>
</evidence>
<evidence type="ECO:0000256" key="1">
    <source>
        <dbReference type="SAM" id="MobiDB-lite"/>
    </source>
</evidence>
<dbReference type="CDD" id="cd10446">
    <property type="entry name" value="GIY-YIG_unchar_1"/>
    <property type="match status" value="1"/>
</dbReference>
<proteinExistence type="predicted"/>
<organism evidence="3 4">
    <name type="scientific">Sphingomonas guangdongensis</name>
    <dbReference type="NCBI Taxonomy" id="1141890"/>
    <lineage>
        <taxon>Bacteria</taxon>
        <taxon>Pseudomonadati</taxon>
        <taxon>Pseudomonadota</taxon>
        <taxon>Alphaproteobacteria</taxon>
        <taxon>Sphingomonadales</taxon>
        <taxon>Sphingomonadaceae</taxon>
        <taxon>Sphingomonas</taxon>
    </lineage>
</organism>
<dbReference type="EMBL" id="OBMI01000002">
    <property type="protein sequence ID" value="SOB87101.1"/>
    <property type="molecule type" value="Genomic_DNA"/>
</dbReference>
<sequence>MALQQPGGLNGTDPSAPAPVDPASSVTTGHSRLEVSGAGGLLTFGALLDLAGIDRRQVRLLRHQDNRYTGFQSPYVLWRDHRDRFEAYQETQAIGDVADLRAPYWASFVGVPGKETLFVGLYSVELVGLLPEDRPHPVTGGTEQAGSCHLYRLAARPELAEFAGRLWIDWGKGYRAWIQRGDRVPKPVLELKRTFGEDPFPGFAALILNLSDIETIPSGWADALRSTKGIYLLTCPKTREQYVGMASGGDGFLGRWREYFANGHGGNVGLRSRELRDYRVSILETVGSAATVNELLALESRWKDKLQSREMGLNRN</sequence>